<feature type="transmembrane region" description="Helical" evidence="1">
    <location>
        <begin position="12"/>
        <end position="36"/>
    </location>
</feature>
<dbReference type="RefSeq" id="WP_143562755.1">
    <property type="nucleotide sequence ID" value="NZ_BMPL01000001.1"/>
</dbReference>
<dbReference type="EMBL" id="VKGK01000001">
    <property type="protein sequence ID" value="TRY16309.1"/>
    <property type="molecule type" value="Genomic_DNA"/>
</dbReference>
<keyword evidence="3" id="KW-1185">Reference proteome</keyword>
<dbReference type="AlphaFoldDB" id="A0A553JV31"/>
<accession>A0A553JV31</accession>
<dbReference type="Proteomes" id="UP000318126">
    <property type="component" value="Unassembled WGS sequence"/>
</dbReference>
<keyword evidence="1" id="KW-1133">Transmembrane helix</keyword>
<comment type="caution">
    <text evidence="2">The sequence shown here is derived from an EMBL/GenBank/DDBJ whole genome shotgun (WGS) entry which is preliminary data.</text>
</comment>
<dbReference type="OrthoDB" id="6839462at2"/>
<evidence type="ECO:0000313" key="2">
    <source>
        <dbReference type="EMBL" id="TRY16309.1"/>
    </source>
</evidence>
<evidence type="ECO:0000313" key="3">
    <source>
        <dbReference type="Proteomes" id="UP000318126"/>
    </source>
</evidence>
<keyword evidence="1" id="KW-0812">Transmembrane</keyword>
<organism evidence="2 3">
    <name type="scientific">Shewanella hanedai</name>
    <name type="common">Alteromonas hanedai</name>
    <dbReference type="NCBI Taxonomy" id="25"/>
    <lineage>
        <taxon>Bacteria</taxon>
        <taxon>Pseudomonadati</taxon>
        <taxon>Pseudomonadota</taxon>
        <taxon>Gammaproteobacteria</taxon>
        <taxon>Alteromonadales</taxon>
        <taxon>Shewanellaceae</taxon>
        <taxon>Shewanella</taxon>
    </lineage>
</organism>
<evidence type="ECO:0000256" key="1">
    <source>
        <dbReference type="SAM" id="Phobius"/>
    </source>
</evidence>
<keyword evidence="1" id="KW-0472">Membrane</keyword>
<protein>
    <submittedName>
        <fullName evidence="2">Uncharacterized protein</fullName>
    </submittedName>
</protein>
<name>A0A553JV31_SHEHA</name>
<reference evidence="3" key="1">
    <citation type="submission" date="2019-07" db="EMBL/GenBank/DDBJ databases">
        <title>Shewanella sp. YLB-08 draft genomic sequence.</title>
        <authorList>
            <person name="Yu L."/>
        </authorList>
    </citation>
    <scope>NUCLEOTIDE SEQUENCE [LARGE SCALE GENOMIC DNA]</scope>
    <source>
        <strain evidence="3">JCM 20706</strain>
    </source>
</reference>
<gene>
    <name evidence="2" type="ORF">FN961_01400</name>
</gene>
<proteinExistence type="predicted"/>
<sequence length="290" mass="32931">MKQQPFIRQRGQALIESAIGISFVVIPLLILLPFMAKMGVVKHKAQQASHYSAWERTVWKERRPSRLPRRSGLYLAQKSEVETAKQIPWRFYQDDGNKLTSRTTAQWDWVNKVHPTLKHQVRQNRNAETMLKSNRQSPSNGNELDRFTRTHSGGRLPGTIGSAVGRAIGLLSFTGFSLERDQFYRTNVSSNVENLYIEPFDDINLNFQSNSALLASGWNAGGPYHVKNRVERLVLTNYMDNGVIRTAQRLLSILPFGKELRPSRLRLGHVDPDVLPLNRLCTYGTTNCGG</sequence>